<dbReference type="EMBL" id="CAFAAL010000041">
    <property type="protein sequence ID" value="CAB4800478.1"/>
    <property type="molecule type" value="Genomic_DNA"/>
</dbReference>
<dbReference type="EMBL" id="CAFBLJ010000034">
    <property type="protein sequence ID" value="CAB4867696.1"/>
    <property type="molecule type" value="Genomic_DNA"/>
</dbReference>
<evidence type="ECO:0000313" key="6">
    <source>
        <dbReference type="EMBL" id="CAB4911443.1"/>
    </source>
</evidence>
<evidence type="ECO:0000256" key="1">
    <source>
        <dbReference type="ARBA" id="ARBA00023125"/>
    </source>
</evidence>
<sequence length="125" mass="13338">MSSVENIGVNVVLLRGSLSSEPVARDLNSGSSVIGLEVTTRHEDEPTRSVPVSIFDPAKPDDILSLVAGDEVFVIGSITRRFFKVAGGTGSRTEVVATDVVPTRQKAKVKKLVARHLERLGSALE</sequence>
<dbReference type="PROSITE" id="PS50935">
    <property type="entry name" value="SSB"/>
    <property type="match status" value="1"/>
</dbReference>
<dbReference type="Pfam" id="PF00436">
    <property type="entry name" value="SSB"/>
    <property type="match status" value="1"/>
</dbReference>
<dbReference type="InterPro" id="IPR000424">
    <property type="entry name" value="Primosome_PriB/ssb"/>
</dbReference>
<dbReference type="GO" id="GO:0003697">
    <property type="term" value="F:single-stranded DNA binding"/>
    <property type="evidence" value="ECO:0007669"/>
    <property type="project" value="InterPro"/>
</dbReference>
<reference evidence="2" key="1">
    <citation type="submission" date="2020-05" db="EMBL/GenBank/DDBJ databases">
        <authorList>
            <person name="Chiriac C."/>
            <person name="Salcher M."/>
            <person name="Ghai R."/>
            <person name="Kavagutti S V."/>
        </authorList>
    </citation>
    <scope>NUCLEOTIDE SEQUENCE</scope>
</reference>
<dbReference type="InterPro" id="IPR012340">
    <property type="entry name" value="NA-bd_OB-fold"/>
</dbReference>
<protein>
    <submittedName>
        <fullName evidence="2">Unannotated protein</fullName>
    </submittedName>
</protein>
<evidence type="ECO:0000313" key="5">
    <source>
        <dbReference type="EMBL" id="CAB4867696.1"/>
    </source>
</evidence>
<name>A0A6J6RBY7_9ZZZZ</name>
<dbReference type="AlphaFoldDB" id="A0A6J6RBY7"/>
<gene>
    <name evidence="2" type="ORF">UFOPK2658_01061</name>
    <name evidence="3" type="ORF">UFOPK2880_01797</name>
    <name evidence="4" type="ORF">UFOPK3004_00645</name>
    <name evidence="5" type="ORF">UFOPK3304_00825</name>
    <name evidence="6" type="ORF">UFOPK3494_01553</name>
    <name evidence="7" type="ORF">UFOPK4134_00407</name>
</gene>
<dbReference type="EMBL" id="CAEZZP010000171">
    <property type="protein sequence ID" value="CAB4787408.1"/>
    <property type="molecule type" value="Genomic_DNA"/>
</dbReference>
<evidence type="ECO:0000313" key="4">
    <source>
        <dbReference type="EMBL" id="CAB4800478.1"/>
    </source>
</evidence>
<dbReference type="EMBL" id="CAFBMF010000136">
    <property type="protein sequence ID" value="CAB4911443.1"/>
    <property type="molecule type" value="Genomic_DNA"/>
</dbReference>
<dbReference type="EMBL" id="CAEZYH010000041">
    <property type="protein sequence ID" value="CAB4721511.1"/>
    <property type="molecule type" value="Genomic_DNA"/>
</dbReference>
<evidence type="ECO:0000313" key="2">
    <source>
        <dbReference type="EMBL" id="CAB4721511.1"/>
    </source>
</evidence>
<dbReference type="SUPFAM" id="SSF50249">
    <property type="entry name" value="Nucleic acid-binding proteins"/>
    <property type="match status" value="1"/>
</dbReference>
<keyword evidence="1" id="KW-0238">DNA-binding</keyword>
<dbReference type="Gene3D" id="2.40.50.140">
    <property type="entry name" value="Nucleic acid-binding proteins"/>
    <property type="match status" value="1"/>
</dbReference>
<proteinExistence type="predicted"/>
<evidence type="ECO:0000313" key="7">
    <source>
        <dbReference type="EMBL" id="CAB5023328.1"/>
    </source>
</evidence>
<accession>A0A6J6RBY7</accession>
<dbReference type="EMBL" id="CAFBPS010000016">
    <property type="protein sequence ID" value="CAB5023328.1"/>
    <property type="molecule type" value="Genomic_DNA"/>
</dbReference>
<organism evidence="2">
    <name type="scientific">freshwater metagenome</name>
    <dbReference type="NCBI Taxonomy" id="449393"/>
    <lineage>
        <taxon>unclassified sequences</taxon>
        <taxon>metagenomes</taxon>
        <taxon>ecological metagenomes</taxon>
    </lineage>
</organism>
<evidence type="ECO:0000313" key="3">
    <source>
        <dbReference type="EMBL" id="CAB4787408.1"/>
    </source>
</evidence>